<evidence type="ECO:0000256" key="3">
    <source>
        <dbReference type="ARBA" id="ARBA00022741"/>
    </source>
</evidence>
<dbReference type="Gene3D" id="3.30.565.10">
    <property type="entry name" value="Histidine kinase-like ATPase, C-terminal domain"/>
    <property type="match status" value="1"/>
</dbReference>
<dbReference type="InterPro" id="IPR001404">
    <property type="entry name" value="Hsp90_fam"/>
</dbReference>
<comment type="similarity">
    <text evidence="1">Belongs to the heat shock protein 90 family.</text>
</comment>
<dbReference type="SUPFAM" id="SSF54211">
    <property type="entry name" value="Ribosomal protein S5 domain 2-like"/>
    <property type="match status" value="1"/>
</dbReference>
<dbReference type="PRINTS" id="PR00775">
    <property type="entry name" value="HEATSHOCK90"/>
</dbReference>
<name>A0A085BMP5_9FLAO</name>
<dbReference type="InterPro" id="IPR020568">
    <property type="entry name" value="Ribosomal_Su5_D2-typ_SF"/>
</dbReference>
<feature type="binding site" evidence="11">
    <location>
        <position position="168"/>
    </location>
    <ligand>
        <name>ATP</name>
        <dbReference type="ChEBI" id="CHEBI:30616"/>
    </ligand>
</feature>
<evidence type="ECO:0000256" key="10">
    <source>
        <dbReference type="ARBA" id="ARBA00080411"/>
    </source>
</evidence>
<dbReference type="GO" id="GO:0005524">
    <property type="term" value="F:ATP binding"/>
    <property type="evidence" value="ECO:0007669"/>
    <property type="project" value="UniProtKB-KW"/>
</dbReference>
<keyword evidence="13" id="KW-1185">Reference proteome</keyword>
<dbReference type="Gene3D" id="3.30.230.80">
    <property type="match status" value="1"/>
</dbReference>
<keyword evidence="2" id="KW-0963">Cytoplasm</keyword>
<dbReference type="NCBIfam" id="NF003555">
    <property type="entry name" value="PRK05218.1"/>
    <property type="match status" value="1"/>
</dbReference>
<dbReference type="STRING" id="421072.SAMN04488097_1770"/>
<dbReference type="PIRSF" id="PIRSF002583">
    <property type="entry name" value="Hsp90"/>
    <property type="match status" value="1"/>
</dbReference>
<dbReference type="eggNOG" id="COG0326">
    <property type="taxonomic scope" value="Bacteria"/>
</dbReference>
<dbReference type="GO" id="GO:0140662">
    <property type="term" value="F:ATP-dependent protein folding chaperone"/>
    <property type="evidence" value="ECO:0007669"/>
    <property type="project" value="InterPro"/>
</dbReference>
<keyword evidence="6" id="KW-0143">Chaperone</keyword>
<evidence type="ECO:0000256" key="6">
    <source>
        <dbReference type="ARBA" id="ARBA00023186"/>
    </source>
</evidence>
<dbReference type="InterPro" id="IPR036890">
    <property type="entry name" value="HATPase_C_sf"/>
</dbReference>
<keyword evidence="5" id="KW-0346">Stress response</keyword>
<keyword evidence="3 11" id="KW-0547">Nucleotide-binding</keyword>
<dbReference type="GO" id="GO:0051082">
    <property type="term" value="F:unfolded protein binding"/>
    <property type="evidence" value="ECO:0007669"/>
    <property type="project" value="InterPro"/>
</dbReference>
<dbReference type="FunFam" id="3.30.230.80:FF:000008">
    <property type="entry name" value="Molecular chaperone HtpG"/>
    <property type="match status" value="1"/>
</dbReference>
<dbReference type="InterPro" id="IPR020575">
    <property type="entry name" value="Hsp90_N"/>
</dbReference>
<dbReference type="RefSeq" id="WP_034973742.1">
    <property type="nucleotide sequence ID" value="NZ_FOFI01000002.1"/>
</dbReference>
<dbReference type="Proteomes" id="UP000028623">
    <property type="component" value="Unassembled WGS sequence"/>
</dbReference>
<dbReference type="Gene3D" id="3.40.50.11260">
    <property type="match status" value="1"/>
</dbReference>
<dbReference type="PANTHER" id="PTHR11528">
    <property type="entry name" value="HEAT SHOCK PROTEIN 90 FAMILY MEMBER"/>
    <property type="match status" value="1"/>
</dbReference>
<evidence type="ECO:0000313" key="13">
    <source>
        <dbReference type="Proteomes" id="UP000028623"/>
    </source>
</evidence>
<feature type="binding site" evidence="11">
    <location>
        <position position="76"/>
    </location>
    <ligand>
        <name>ATP</name>
        <dbReference type="ChEBI" id="CHEBI:30616"/>
    </ligand>
</feature>
<dbReference type="AlphaFoldDB" id="A0A085BMP5"/>
<evidence type="ECO:0000256" key="11">
    <source>
        <dbReference type="PIRSR" id="PIRSR002583-1"/>
    </source>
</evidence>
<dbReference type="EMBL" id="JPLY01000001">
    <property type="protein sequence ID" value="KFC23740.1"/>
    <property type="molecule type" value="Genomic_DNA"/>
</dbReference>
<dbReference type="InterPro" id="IPR019805">
    <property type="entry name" value="Heat_shock_protein_90_CS"/>
</dbReference>
<dbReference type="GO" id="GO:0016887">
    <property type="term" value="F:ATP hydrolysis activity"/>
    <property type="evidence" value="ECO:0007669"/>
    <property type="project" value="InterPro"/>
</dbReference>
<sequence>MSTGSINVSVENIFPLIKKFLYSDHEIFLRELISNATDATTKLKHLTVIGEAKVDYGNPIIEVKIDKEAKTLSIKDQGLGMTGEEVEKYINQVAFSGAEEFLEKYKDSAKDAGIIGHFGLGFYSAFMVAEKVEIFTKSYKEDSKAVRWICDGSPEYTLEETEKSDRGTEIVLHIAEDSLEFLEESKIRELLTKYNKFNQIPIKFGMKTETLPLPEGSAEDAKAETVEVDNIINNPTPAWTKAPSELKAEDYNNFYRELYPMQFEDPLFHIHLNVDYPFNLTGVLFFPKLANNLNIEKDKIQLYQNQVFVTDEVKGIVPDFLMLLRGVIDSPDIPLNVSRSYLQADGAVKKISSYITKKVADKMVSLFNENREDYQQKWNDIKIVIEYGMISEDKFYEKSDKFALYPTTEGQYYLWNELVEKIKPTQTDKDGKTVILYATNADEQHSYIASARDKGYEVLLLDSPIVPHLIQKLESSKENVSFARVDADHINNLIKKDEPVISKLNETDKETLKKNIEESINDQKFTVQLEDLDSTDAPFTLTQPEFIRRMKDMQATGGGGGMFGMGGFPEMYNLVVNSNSDFAGELLKKENAEEKTAMINQALDLAKLSQNLLKGKELTDFIKRSFESLK</sequence>
<comment type="caution">
    <text evidence="12">The sequence shown here is derived from an EMBL/GenBank/DDBJ whole genome shotgun (WGS) entry which is preliminary data.</text>
</comment>
<evidence type="ECO:0000256" key="9">
    <source>
        <dbReference type="ARBA" id="ARBA00079544"/>
    </source>
</evidence>
<feature type="binding site" evidence="11">
    <location>
        <position position="339"/>
    </location>
    <ligand>
        <name>ATP</name>
        <dbReference type="ChEBI" id="CHEBI:30616"/>
    </ligand>
</feature>
<evidence type="ECO:0000256" key="1">
    <source>
        <dbReference type="ARBA" id="ARBA00008239"/>
    </source>
</evidence>
<dbReference type="SUPFAM" id="SSF55874">
    <property type="entry name" value="ATPase domain of HSP90 chaperone/DNA topoisomerase II/histidine kinase"/>
    <property type="match status" value="1"/>
</dbReference>
<evidence type="ECO:0000256" key="4">
    <source>
        <dbReference type="ARBA" id="ARBA00022840"/>
    </source>
</evidence>
<feature type="binding site" evidence="11">
    <location>
        <position position="31"/>
    </location>
    <ligand>
        <name>ATP</name>
        <dbReference type="ChEBI" id="CHEBI:30616"/>
    </ligand>
</feature>
<keyword evidence="4 11" id="KW-0067">ATP-binding</keyword>
<accession>A0A085BMP5</accession>
<evidence type="ECO:0000256" key="5">
    <source>
        <dbReference type="ARBA" id="ARBA00023016"/>
    </source>
</evidence>
<reference evidence="12 13" key="1">
    <citation type="submission" date="2014-07" db="EMBL/GenBank/DDBJ databases">
        <title>Epilithonimonas lactis LMG 22401 Genome.</title>
        <authorList>
            <person name="Pipes S.E."/>
            <person name="Stropko S.J."/>
        </authorList>
    </citation>
    <scope>NUCLEOTIDE SEQUENCE [LARGE SCALE GENOMIC DNA]</scope>
    <source>
        <strain evidence="12 13">LMG 24401</strain>
    </source>
</reference>
<proteinExistence type="inferred from homology"/>
<protein>
    <recommendedName>
        <fullName evidence="8">Chaperone protein HtpG</fullName>
    </recommendedName>
    <alternativeName>
        <fullName evidence="7">Chaperone protein htpG</fullName>
    </alternativeName>
    <alternativeName>
        <fullName evidence="9 10">Heat shock protein HtpG</fullName>
    </alternativeName>
</protein>
<evidence type="ECO:0000256" key="2">
    <source>
        <dbReference type="ARBA" id="ARBA00022490"/>
    </source>
</evidence>
<evidence type="ECO:0000313" key="12">
    <source>
        <dbReference type="EMBL" id="KFC23740.1"/>
    </source>
</evidence>
<dbReference type="FunFam" id="3.30.565.10:FF:000076">
    <property type="entry name" value="Molecular chaperone HtpG"/>
    <property type="match status" value="1"/>
</dbReference>
<dbReference type="OrthoDB" id="9802640at2"/>
<dbReference type="CDD" id="cd16927">
    <property type="entry name" value="HATPase_Hsp90-like"/>
    <property type="match status" value="1"/>
</dbReference>
<feature type="binding site" evidence="11">
    <location>
        <position position="81"/>
    </location>
    <ligand>
        <name>ATP</name>
        <dbReference type="ChEBI" id="CHEBI:30616"/>
    </ligand>
</feature>
<feature type="binding site" evidence="11">
    <location>
        <position position="35"/>
    </location>
    <ligand>
        <name>ATP</name>
        <dbReference type="ChEBI" id="CHEBI:30616"/>
    </ligand>
</feature>
<gene>
    <name evidence="12" type="ORF">IO89_04000</name>
</gene>
<dbReference type="PROSITE" id="PS00298">
    <property type="entry name" value="HSP90"/>
    <property type="match status" value="1"/>
</dbReference>
<dbReference type="Pfam" id="PF13589">
    <property type="entry name" value="HATPase_c_3"/>
    <property type="match status" value="1"/>
</dbReference>
<dbReference type="Pfam" id="PF00183">
    <property type="entry name" value="HSP90"/>
    <property type="match status" value="1"/>
</dbReference>
<feature type="binding site" evidence="11">
    <location>
        <begin position="96"/>
        <end position="97"/>
    </location>
    <ligand>
        <name>ATP</name>
        <dbReference type="ChEBI" id="CHEBI:30616"/>
    </ligand>
</feature>
<evidence type="ECO:0000256" key="7">
    <source>
        <dbReference type="ARBA" id="ARBA00067988"/>
    </source>
</evidence>
<organism evidence="12 13">
    <name type="scientific">Epilithonimonas lactis</name>
    <dbReference type="NCBI Taxonomy" id="421072"/>
    <lineage>
        <taxon>Bacteria</taxon>
        <taxon>Pseudomonadati</taxon>
        <taxon>Bacteroidota</taxon>
        <taxon>Flavobacteriia</taxon>
        <taxon>Flavobacteriales</taxon>
        <taxon>Weeksellaceae</taxon>
        <taxon>Chryseobacterium group</taxon>
        <taxon>Epilithonimonas</taxon>
    </lineage>
</organism>
<evidence type="ECO:0000256" key="8">
    <source>
        <dbReference type="ARBA" id="ARBA00070675"/>
    </source>
</evidence>